<evidence type="ECO:0000256" key="5">
    <source>
        <dbReference type="ARBA" id="ARBA00022777"/>
    </source>
</evidence>
<dbReference type="InterPro" id="IPR036890">
    <property type="entry name" value="HATPase_C_sf"/>
</dbReference>
<dbReference type="Pfam" id="PF02518">
    <property type="entry name" value="HATPase_c"/>
    <property type="match status" value="1"/>
</dbReference>
<evidence type="ECO:0000256" key="4">
    <source>
        <dbReference type="ARBA" id="ARBA00022679"/>
    </source>
</evidence>
<name>A0A1W9KRZ3_9BURK</name>
<dbReference type="InterPro" id="IPR004358">
    <property type="entry name" value="Sig_transdc_His_kin-like_C"/>
</dbReference>
<gene>
    <name evidence="7" type="ORF">BWK72_14275</name>
</gene>
<dbReference type="Gene3D" id="3.30.565.10">
    <property type="entry name" value="Histidine kinase-like ATPase, C-terminal domain"/>
    <property type="match status" value="1"/>
</dbReference>
<dbReference type="CDD" id="cd00082">
    <property type="entry name" value="HisKA"/>
    <property type="match status" value="1"/>
</dbReference>
<dbReference type="SUPFAM" id="SSF47384">
    <property type="entry name" value="Homodimeric domain of signal transducing histidine kinase"/>
    <property type="match status" value="1"/>
</dbReference>
<dbReference type="AlphaFoldDB" id="A0A1W9KRZ3"/>
<dbReference type="SUPFAM" id="SSF55874">
    <property type="entry name" value="ATPase domain of HSP90 chaperone/DNA topoisomerase II/histidine kinase"/>
    <property type="match status" value="1"/>
</dbReference>
<keyword evidence="3" id="KW-0597">Phosphoprotein</keyword>
<dbReference type="GO" id="GO:0000156">
    <property type="term" value="F:phosphorelay response regulator activity"/>
    <property type="evidence" value="ECO:0007669"/>
    <property type="project" value="TreeGrafter"/>
</dbReference>
<dbReference type="GO" id="GO:0030295">
    <property type="term" value="F:protein kinase activator activity"/>
    <property type="evidence" value="ECO:0007669"/>
    <property type="project" value="TreeGrafter"/>
</dbReference>
<proteinExistence type="predicted"/>
<dbReference type="InterPro" id="IPR005467">
    <property type="entry name" value="His_kinase_dom"/>
</dbReference>
<organism evidence="7 8">
    <name type="scientific">Rhodoferax ferrireducens</name>
    <dbReference type="NCBI Taxonomy" id="192843"/>
    <lineage>
        <taxon>Bacteria</taxon>
        <taxon>Pseudomonadati</taxon>
        <taxon>Pseudomonadota</taxon>
        <taxon>Betaproteobacteria</taxon>
        <taxon>Burkholderiales</taxon>
        <taxon>Comamonadaceae</taxon>
        <taxon>Rhodoferax</taxon>
    </lineage>
</organism>
<evidence type="ECO:0000313" key="8">
    <source>
        <dbReference type="Proteomes" id="UP000192505"/>
    </source>
</evidence>
<evidence type="ECO:0000256" key="2">
    <source>
        <dbReference type="ARBA" id="ARBA00012438"/>
    </source>
</evidence>
<dbReference type="Proteomes" id="UP000192505">
    <property type="component" value="Unassembled WGS sequence"/>
</dbReference>
<dbReference type="SMART" id="SM00387">
    <property type="entry name" value="HATPase_c"/>
    <property type="match status" value="1"/>
</dbReference>
<dbReference type="InterPro" id="IPR003594">
    <property type="entry name" value="HATPase_dom"/>
</dbReference>
<dbReference type="PRINTS" id="PR00344">
    <property type="entry name" value="BCTRLSENSOR"/>
</dbReference>
<accession>A0A1W9KRZ3</accession>
<evidence type="ECO:0000259" key="6">
    <source>
        <dbReference type="PROSITE" id="PS50109"/>
    </source>
</evidence>
<dbReference type="PANTHER" id="PTHR42878:SF15">
    <property type="entry name" value="BACTERIOPHYTOCHROME"/>
    <property type="match status" value="1"/>
</dbReference>
<dbReference type="SMART" id="SM00388">
    <property type="entry name" value="HisKA"/>
    <property type="match status" value="1"/>
</dbReference>
<dbReference type="EC" id="2.7.13.3" evidence="2"/>
<dbReference type="Pfam" id="PF00512">
    <property type="entry name" value="HisKA"/>
    <property type="match status" value="1"/>
</dbReference>
<dbReference type="GO" id="GO:0007234">
    <property type="term" value="P:osmosensory signaling via phosphorelay pathway"/>
    <property type="evidence" value="ECO:0007669"/>
    <property type="project" value="TreeGrafter"/>
</dbReference>
<reference evidence="7 8" key="1">
    <citation type="submission" date="2017-01" db="EMBL/GenBank/DDBJ databases">
        <title>Novel large sulfur bacteria in the metagenomes of groundwater-fed chemosynthetic microbial mats in the Lake Huron basin.</title>
        <authorList>
            <person name="Sharrar A.M."/>
            <person name="Flood B.E."/>
            <person name="Bailey J.V."/>
            <person name="Jones D.S."/>
            <person name="Biddanda B."/>
            <person name="Ruberg S.A."/>
            <person name="Marcus D.N."/>
            <person name="Dick G.J."/>
        </authorList>
    </citation>
    <scope>NUCLEOTIDE SEQUENCE [LARGE SCALE GENOMIC DNA]</scope>
    <source>
        <strain evidence="7">A7</strain>
    </source>
</reference>
<dbReference type="Gene3D" id="1.10.287.130">
    <property type="match status" value="1"/>
</dbReference>
<evidence type="ECO:0000256" key="1">
    <source>
        <dbReference type="ARBA" id="ARBA00000085"/>
    </source>
</evidence>
<dbReference type="InterPro" id="IPR036097">
    <property type="entry name" value="HisK_dim/P_sf"/>
</dbReference>
<dbReference type="PROSITE" id="PS50109">
    <property type="entry name" value="HIS_KIN"/>
    <property type="match status" value="1"/>
</dbReference>
<feature type="domain" description="Histidine kinase" evidence="6">
    <location>
        <begin position="24"/>
        <end position="257"/>
    </location>
</feature>
<protein>
    <recommendedName>
        <fullName evidence="2">histidine kinase</fullName>
        <ecNumber evidence="2">2.7.13.3</ecNumber>
    </recommendedName>
</protein>
<evidence type="ECO:0000313" key="7">
    <source>
        <dbReference type="EMBL" id="OQW87131.1"/>
    </source>
</evidence>
<sequence>MSTLQELQRQLDAARAELQDFTYAVSHDLRAPLRHINAYAQIIQEDWPDMPAEVAEYLGTIRQSAQMLTQQLDGLTRLARLGSQPLNQQPADVGALAQEVADELTAQHPQEGIQWQLAVDVPPVLADAALLRQVLVQLLGNALKFSRGRQPVQIALRWRLATPAASEPGPAESRDAAASPEAMCQITISDNGVGFPPEQAKALFKVFGKLHPAREFEGLGLGLVSCRKMIERLGGTIAIEGATDAGCCVTVTLPLAI</sequence>
<evidence type="ECO:0000256" key="3">
    <source>
        <dbReference type="ARBA" id="ARBA00022553"/>
    </source>
</evidence>
<dbReference type="InterPro" id="IPR050351">
    <property type="entry name" value="BphY/WalK/GraS-like"/>
</dbReference>
<keyword evidence="5" id="KW-0418">Kinase</keyword>
<dbReference type="EMBL" id="MTEI01000010">
    <property type="protein sequence ID" value="OQW87131.1"/>
    <property type="molecule type" value="Genomic_DNA"/>
</dbReference>
<dbReference type="GO" id="GO:0000155">
    <property type="term" value="F:phosphorelay sensor kinase activity"/>
    <property type="evidence" value="ECO:0007669"/>
    <property type="project" value="InterPro"/>
</dbReference>
<dbReference type="PANTHER" id="PTHR42878">
    <property type="entry name" value="TWO-COMPONENT HISTIDINE KINASE"/>
    <property type="match status" value="1"/>
</dbReference>
<comment type="caution">
    <text evidence="7">The sequence shown here is derived from an EMBL/GenBank/DDBJ whole genome shotgun (WGS) entry which is preliminary data.</text>
</comment>
<keyword evidence="4" id="KW-0808">Transferase</keyword>
<dbReference type="InterPro" id="IPR003661">
    <property type="entry name" value="HisK_dim/P_dom"/>
</dbReference>
<comment type="catalytic activity">
    <reaction evidence="1">
        <text>ATP + protein L-histidine = ADP + protein N-phospho-L-histidine.</text>
        <dbReference type="EC" id="2.7.13.3"/>
    </reaction>
</comment>